<dbReference type="Proteomes" id="UP000001876">
    <property type="component" value="Unassembled WGS sequence"/>
</dbReference>
<accession>C1MK31</accession>
<proteinExistence type="predicted"/>
<gene>
    <name evidence="3" type="ORF">MICPUCDRAFT_55196</name>
</gene>
<protein>
    <submittedName>
        <fullName evidence="3">Predicted protein</fullName>
    </submittedName>
</protein>
<evidence type="ECO:0000256" key="2">
    <source>
        <dbReference type="SAM" id="SignalP"/>
    </source>
</evidence>
<evidence type="ECO:0000313" key="4">
    <source>
        <dbReference type="Proteomes" id="UP000001876"/>
    </source>
</evidence>
<dbReference type="AlphaFoldDB" id="C1MK31"/>
<dbReference type="EMBL" id="GG663736">
    <property type="protein sequence ID" value="EEH59297.1"/>
    <property type="molecule type" value="Genomic_DNA"/>
</dbReference>
<sequence>MARIAHLLLLALALSALSSPRLALGVDLSLAALHARAGCAEHTYPYAWSGTHPSHAHASGTAPAPHHSTPDPHHDGGEEAYVDAYDSPPTAPGIDIVTPHTPAAVCDTTQFTEQLPELLPSLPRASQCRRHRNSVATPSRTRSARTKTLRCPRAYATETRSC</sequence>
<feature type="signal peptide" evidence="2">
    <location>
        <begin position="1"/>
        <end position="23"/>
    </location>
</feature>
<reference evidence="3 4" key="1">
    <citation type="journal article" date="2009" name="Science">
        <title>Green evolution and dynamic adaptations revealed by genomes of the marine picoeukaryotes Micromonas.</title>
        <authorList>
            <person name="Worden A.Z."/>
            <person name="Lee J.H."/>
            <person name="Mock T."/>
            <person name="Rouze P."/>
            <person name="Simmons M.P."/>
            <person name="Aerts A.L."/>
            <person name="Allen A.E."/>
            <person name="Cuvelier M.L."/>
            <person name="Derelle E."/>
            <person name="Everett M.V."/>
            <person name="Foulon E."/>
            <person name="Grimwood J."/>
            <person name="Gundlach H."/>
            <person name="Henrissat B."/>
            <person name="Napoli C."/>
            <person name="McDonald S.M."/>
            <person name="Parker M.S."/>
            <person name="Rombauts S."/>
            <person name="Salamov A."/>
            <person name="Von Dassow P."/>
            <person name="Badger J.H."/>
            <person name="Coutinho P.M."/>
            <person name="Demir E."/>
            <person name="Dubchak I."/>
            <person name="Gentemann C."/>
            <person name="Eikrem W."/>
            <person name="Gready J.E."/>
            <person name="John U."/>
            <person name="Lanier W."/>
            <person name="Lindquist E.A."/>
            <person name="Lucas S."/>
            <person name="Mayer K.F."/>
            <person name="Moreau H."/>
            <person name="Not F."/>
            <person name="Otillar R."/>
            <person name="Panaud O."/>
            <person name="Pangilinan J."/>
            <person name="Paulsen I."/>
            <person name="Piegu B."/>
            <person name="Poliakov A."/>
            <person name="Robbens S."/>
            <person name="Schmutz J."/>
            <person name="Toulza E."/>
            <person name="Wyss T."/>
            <person name="Zelensky A."/>
            <person name="Zhou K."/>
            <person name="Armbrust E.V."/>
            <person name="Bhattacharya D."/>
            <person name="Goodenough U.W."/>
            <person name="Van de Peer Y."/>
            <person name="Grigoriev I.V."/>
        </authorList>
    </citation>
    <scope>NUCLEOTIDE SEQUENCE [LARGE SCALE GENOMIC DNA]</scope>
    <source>
        <strain evidence="3 4">CCMP1545</strain>
    </source>
</reference>
<dbReference type="GeneID" id="9681460"/>
<evidence type="ECO:0000256" key="1">
    <source>
        <dbReference type="SAM" id="MobiDB-lite"/>
    </source>
</evidence>
<evidence type="ECO:0000313" key="3">
    <source>
        <dbReference type="EMBL" id="EEH59297.1"/>
    </source>
</evidence>
<keyword evidence="2" id="KW-0732">Signal</keyword>
<feature type="region of interest" description="Disordered" evidence="1">
    <location>
        <begin position="52"/>
        <end position="79"/>
    </location>
</feature>
<keyword evidence="4" id="KW-1185">Reference proteome</keyword>
<feature type="chain" id="PRO_5002910503" evidence="2">
    <location>
        <begin position="24"/>
        <end position="162"/>
    </location>
</feature>
<dbReference type="RefSeq" id="XP_003055921.1">
    <property type="nucleotide sequence ID" value="XM_003055875.1"/>
</dbReference>
<name>C1MK31_MICPC</name>
<feature type="compositionally biased region" description="Basic and acidic residues" evidence="1">
    <location>
        <begin position="68"/>
        <end position="77"/>
    </location>
</feature>
<organism evidence="4">
    <name type="scientific">Micromonas pusilla (strain CCMP1545)</name>
    <name type="common">Picoplanktonic green alga</name>
    <dbReference type="NCBI Taxonomy" id="564608"/>
    <lineage>
        <taxon>Eukaryota</taxon>
        <taxon>Viridiplantae</taxon>
        <taxon>Chlorophyta</taxon>
        <taxon>Mamiellophyceae</taxon>
        <taxon>Mamiellales</taxon>
        <taxon>Mamiellaceae</taxon>
        <taxon>Micromonas</taxon>
    </lineage>
</organism>
<dbReference type="KEGG" id="mpp:MICPUCDRAFT_55196"/>